<dbReference type="InterPro" id="IPR036322">
    <property type="entry name" value="WD40_repeat_dom_sf"/>
</dbReference>
<name>A0A841L9J7_9SPHN</name>
<evidence type="ECO:0000313" key="3">
    <source>
        <dbReference type="Proteomes" id="UP000538147"/>
    </source>
</evidence>
<dbReference type="InterPro" id="IPR015943">
    <property type="entry name" value="WD40/YVTN_repeat-like_dom_sf"/>
</dbReference>
<dbReference type="SMART" id="SM00320">
    <property type="entry name" value="WD40"/>
    <property type="match status" value="4"/>
</dbReference>
<proteinExistence type="predicted"/>
<organism evidence="2 3">
    <name type="scientific">Polymorphobacter multimanifer</name>
    <dbReference type="NCBI Taxonomy" id="1070431"/>
    <lineage>
        <taxon>Bacteria</taxon>
        <taxon>Pseudomonadati</taxon>
        <taxon>Pseudomonadota</taxon>
        <taxon>Alphaproteobacteria</taxon>
        <taxon>Sphingomonadales</taxon>
        <taxon>Sphingosinicellaceae</taxon>
        <taxon>Polymorphobacter</taxon>
    </lineage>
</organism>
<accession>A0A841L9J7</accession>
<dbReference type="InterPro" id="IPR024977">
    <property type="entry name" value="Apc4-like_WD40_dom"/>
</dbReference>
<gene>
    <name evidence="2" type="ORF">FHS79_003415</name>
</gene>
<dbReference type="Gene3D" id="2.130.10.10">
    <property type="entry name" value="YVTN repeat-like/Quinoprotein amine dehydrogenase"/>
    <property type="match status" value="2"/>
</dbReference>
<dbReference type="EMBL" id="JACIIV010000036">
    <property type="protein sequence ID" value="MBB6229214.1"/>
    <property type="molecule type" value="Genomic_DNA"/>
</dbReference>
<keyword evidence="3" id="KW-1185">Reference proteome</keyword>
<dbReference type="SUPFAM" id="SSF50978">
    <property type="entry name" value="WD40 repeat-like"/>
    <property type="match status" value="1"/>
</dbReference>
<dbReference type="RefSeq" id="WP_184202737.1">
    <property type="nucleotide sequence ID" value="NZ_BMOX01000039.1"/>
</dbReference>
<dbReference type="Pfam" id="PF12894">
    <property type="entry name" value="ANAPC4_WD40"/>
    <property type="match status" value="1"/>
</dbReference>
<dbReference type="InterPro" id="IPR001680">
    <property type="entry name" value="WD40_rpt"/>
</dbReference>
<feature type="domain" description="Anaphase-promoting complex subunit 4-like WD40" evidence="1">
    <location>
        <begin position="276"/>
        <end position="340"/>
    </location>
</feature>
<evidence type="ECO:0000259" key="1">
    <source>
        <dbReference type="Pfam" id="PF12894"/>
    </source>
</evidence>
<protein>
    <submittedName>
        <fullName evidence="2">WD40 repeat protein</fullName>
    </submittedName>
</protein>
<comment type="caution">
    <text evidence="2">The sequence shown here is derived from an EMBL/GenBank/DDBJ whole genome shotgun (WGS) entry which is preliminary data.</text>
</comment>
<dbReference type="Pfam" id="PF00400">
    <property type="entry name" value="WD40"/>
    <property type="match status" value="1"/>
</dbReference>
<evidence type="ECO:0000313" key="2">
    <source>
        <dbReference type="EMBL" id="MBB6229214.1"/>
    </source>
</evidence>
<reference evidence="2 3" key="1">
    <citation type="submission" date="2020-08" db="EMBL/GenBank/DDBJ databases">
        <title>Genomic Encyclopedia of Type Strains, Phase IV (KMG-IV): sequencing the most valuable type-strain genomes for metagenomic binning, comparative biology and taxonomic classification.</title>
        <authorList>
            <person name="Goeker M."/>
        </authorList>
    </citation>
    <scope>NUCLEOTIDE SEQUENCE [LARGE SCALE GENOMIC DNA]</scope>
    <source>
        <strain evidence="2 3">DSM 102189</strain>
    </source>
</reference>
<dbReference type="Proteomes" id="UP000538147">
    <property type="component" value="Unassembled WGS sequence"/>
</dbReference>
<dbReference type="AlphaFoldDB" id="A0A841L9J7"/>
<sequence>MSADTVEQVPLVYTHGKRLAPGAPVSAIVWLGDEAALALGDGSVRFAGVHGERVRIDAHHGVILSAARHPDGAALLSGGDDGRVLRVGGDGTVTELGAFGRDWVGGIAASARSKLIVAAAGAVATVWLPGAVKPSHSYAFPSTVGGIALDAKGLRLAVSHYGGAALLYPKSAQSSRFALKWAGSHLACTLSPDCGYLVTATQELGLHGWRLPIGADMAMSGYRAKTRSFSWDRRAKWLATSGDARVILWPFDGKTGPMGRKPNLTGARGALVTTVTFHPAQDILAVGYADGAVVLARIDDDNFIIVDEPSGAGVSALAWNDAGTMLAWGDEDGGAGLLDMKVRA</sequence>